<proteinExistence type="predicted"/>
<reference evidence="2" key="1">
    <citation type="journal article" date="2023" name="Mol. Phylogenet. Evol.">
        <title>Genome-scale phylogeny and comparative genomics of the fungal order Sordariales.</title>
        <authorList>
            <person name="Hensen N."/>
            <person name="Bonometti L."/>
            <person name="Westerberg I."/>
            <person name="Brannstrom I.O."/>
            <person name="Guillou S."/>
            <person name="Cros-Aarteil S."/>
            <person name="Calhoun S."/>
            <person name="Haridas S."/>
            <person name="Kuo A."/>
            <person name="Mondo S."/>
            <person name="Pangilinan J."/>
            <person name="Riley R."/>
            <person name="LaButti K."/>
            <person name="Andreopoulos B."/>
            <person name="Lipzen A."/>
            <person name="Chen C."/>
            <person name="Yan M."/>
            <person name="Daum C."/>
            <person name="Ng V."/>
            <person name="Clum A."/>
            <person name="Steindorff A."/>
            <person name="Ohm R.A."/>
            <person name="Martin F."/>
            <person name="Silar P."/>
            <person name="Natvig D.O."/>
            <person name="Lalanne C."/>
            <person name="Gautier V."/>
            <person name="Ament-Velasquez S.L."/>
            <person name="Kruys A."/>
            <person name="Hutchinson M.I."/>
            <person name="Powell A.J."/>
            <person name="Barry K."/>
            <person name="Miller A.N."/>
            <person name="Grigoriev I.V."/>
            <person name="Debuchy R."/>
            <person name="Gladieux P."/>
            <person name="Hiltunen Thoren M."/>
            <person name="Johannesson H."/>
        </authorList>
    </citation>
    <scope>NUCLEOTIDE SEQUENCE</scope>
    <source>
        <strain evidence="2">CBS 118394</strain>
    </source>
</reference>
<evidence type="ECO:0000256" key="1">
    <source>
        <dbReference type="SAM" id="MobiDB-lite"/>
    </source>
</evidence>
<feature type="compositionally biased region" description="Polar residues" evidence="1">
    <location>
        <begin position="1"/>
        <end position="19"/>
    </location>
</feature>
<feature type="compositionally biased region" description="Low complexity" evidence="1">
    <location>
        <begin position="229"/>
        <end position="242"/>
    </location>
</feature>
<dbReference type="AlphaFoldDB" id="A0AAE0M758"/>
<gene>
    <name evidence="2" type="ORF">B0H66DRAFT_638340</name>
</gene>
<dbReference type="Proteomes" id="UP001283341">
    <property type="component" value="Unassembled WGS sequence"/>
</dbReference>
<evidence type="ECO:0000313" key="3">
    <source>
        <dbReference type="Proteomes" id="UP001283341"/>
    </source>
</evidence>
<protein>
    <submittedName>
        <fullName evidence="2">Uncharacterized protein</fullName>
    </submittedName>
</protein>
<comment type="caution">
    <text evidence="2">The sequence shown here is derived from an EMBL/GenBank/DDBJ whole genome shotgun (WGS) entry which is preliminary data.</text>
</comment>
<sequence>MSESDVLQPSQVEKPTSQDVGDAPSQALDFPCGSDWGLGNILYIQNAPIVPAEKQAELDGRVQTINTWLVWELAKVEEAVQGKLESGALPGDDSVPSKSKRIGYRIKVVDAYRGGSPWLTGTSTATQSTSLVMTEDEVNSTVQKNIISAAASQGLQPQKLVKTVDLGDLGFDKKDQISHTVQPHVLYSIGYQYDAVANTIGVSIKTFYYNVTLKETAAPAPPKSKPTHNSNSNNNSGSGLLGTMEKIGSKIGDVVQDLAGDQAASQATTASSEEKGGLGGQTHVAPPAPPKVKYYEAKIDYINTSVTFNFDVFNPKQVATGVSAEFLGLGKQILATEAQLLSLKTKE</sequence>
<feature type="region of interest" description="Disordered" evidence="1">
    <location>
        <begin position="218"/>
        <end position="242"/>
    </location>
</feature>
<accession>A0AAE0M758</accession>
<feature type="region of interest" description="Disordered" evidence="1">
    <location>
        <begin position="262"/>
        <end position="289"/>
    </location>
</feature>
<feature type="compositionally biased region" description="Low complexity" evidence="1">
    <location>
        <begin position="262"/>
        <end position="271"/>
    </location>
</feature>
<keyword evidence="3" id="KW-1185">Reference proteome</keyword>
<name>A0AAE0M758_9PEZI</name>
<feature type="region of interest" description="Disordered" evidence="1">
    <location>
        <begin position="1"/>
        <end position="26"/>
    </location>
</feature>
<organism evidence="2 3">
    <name type="scientific">Apodospora peruviana</name>
    <dbReference type="NCBI Taxonomy" id="516989"/>
    <lineage>
        <taxon>Eukaryota</taxon>
        <taxon>Fungi</taxon>
        <taxon>Dikarya</taxon>
        <taxon>Ascomycota</taxon>
        <taxon>Pezizomycotina</taxon>
        <taxon>Sordariomycetes</taxon>
        <taxon>Sordariomycetidae</taxon>
        <taxon>Sordariales</taxon>
        <taxon>Lasiosphaeriaceae</taxon>
        <taxon>Apodospora</taxon>
    </lineage>
</organism>
<evidence type="ECO:0000313" key="2">
    <source>
        <dbReference type="EMBL" id="KAK3321812.1"/>
    </source>
</evidence>
<reference evidence="2" key="2">
    <citation type="submission" date="2023-06" db="EMBL/GenBank/DDBJ databases">
        <authorList>
            <consortium name="Lawrence Berkeley National Laboratory"/>
            <person name="Haridas S."/>
            <person name="Hensen N."/>
            <person name="Bonometti L."/>
            <person name="Westerberg I."/>
            <person name="Brannstrom I.O."/>
            <person name="Guillou S."/>
            <person name="Cros-Aarteil S."/>
            <person name="Calhoun S."/>
            <person name="Kuo A."/>
            <person name="Mondo S."/>
            <person name="Pangilinan J."/>
            <person name="Riley R."/>
            <person name="Labutti K."/>
            <person name="Andreopoulos B."/>
            <person name="Lipzen A."/>
            <person name="Chen C."/>
            <person name="Yanf M."/>
            <person name="Daum C."/>
            <person name="Ng V."/>
            <person name="Clum A."/>
            <person name="Steindorff A."/>
            <person name="Ohm R."/>
            <person name="Martin F."/>
            <person name="Silar P."/>
            <person name="Natvig D."/>
            <person name="Lalanne C."/>
            <person name="Gautier V."/>
            <person name="Ament-Velasquez S.L."/>
            <person name="Kruys A."/>
            <person name="Hutchinson M.I."/>
            <person name="Powell A.J."/>
            <person name="Barry K."/>
            <person name="Miller A.N."/>
            <person name="Grigoriev I.V."/>
            <person name="Debuchy R."/>
            <person name="Gladieux P."/>
            <person name="Thoren M.H."/>
            <person name="Johannesson H."/>
        </authorList>
    </citation>
    <scope>NUCLEOTIDE SEQUENCE</scope>
    <source>
        <strain evidence="2">CBS 118394</strain>
    </source>
</reference>
<dbReference type="EMBL" id="JAUEDM010000003">
    <property type="protein sequence ID" value="KAK3321812.1"/>
    <property type="molecule type" value="Genomic_DNA"/>
</dbReference>